<dbReference type="AlphaFoldDB" id="A0A6A9UVW8"/>
<evidence type="ECO:0000313" key="2">
    <source>
        <dbReference type="EMBL" id="MVA75357.1"/>
    </source>
</evidence>
<evidence type="ECO:0000259" key="1">
    <source>
        <dbReference type="Pfam" id="PF01380"/>
    </source>
</evidence>
<organism evidence="2 3">
    <name type="scientific">Auraticoccus cholistanensis</name>
    <dbReference type="NCBI Taxonomy" id="2656650"/>
    <lineage>
        <taxon>Bacteria</taxon>
        <taxon>Bacillati</taxon>
        <taxon>Actinomycetota</taxon>
        <taxon>Actinomycetes</taxon>
        <taxon>Propionibacteriales</taxon>
        <taxon>Propionibacteriaceae</taxon>
        <taxon>Auraticoccus</taxon>
    </lineage>
</organism>
<reference evidence="2 3" key="1">
    <citation type="submission" date="2019-12" db="EMBL/GenBank/DDBJ databases">
        <title>Auraticoccus cholistani sp. nov., an actinomycete isolated from soil of Cholistan desert.</title>
        <authorList>
            <person name="Cheema M.T."/>
        </authorList>
    </citation>
    <scope>NUCLEOTIDE SEQUENCE [LARGE SCALE GENOMIC DNA]</scope>
    <source>
        <strain evidence="2 3">F435</strain>
    </source>
</reference>
<accession>A0A6A9UVW8</accession>
<name>A0A6A9UVW8_9ACTN</name>
<dbReference type="SUPFAM" id="SSF53697">
    <property type="entry name" value="SIS domain"/>
    <property type="match status" value="1"/>
</dbReference>
<protein>
    <submittedName>
        <fullName evidence="2">SIS domain-containing protein</fullName>
    </submittedName>
</protein>
<sequence>MTEASRAPRASTVLKTRLLEAYREEFAAGLEWALGDPSLEAAAARITGARRRFVLGAASSFTYASLLAAKLSAALAQVTLVDGTIVRPLEILSDVRDSDVLIVVSLRRWRRYTIDNALPFAQAGGALVLVTDSADHPLLPHAAEAVVISSGADAFARVSADVRPHPESPGVSPTVVSLVIDVLATLASASAKGANRRLAERERLASELGLYLD</sequence>
<dbReference type="Pfam" id="PF01380">
    <property type="entry name" value="SIS"/>
    <property type="match status" value="1"/>
</dbReference>
<evidence type="ECO:0000313" key="3">
    <source>
        <dbReference type="Proteomes" id="UP000435304"/>
    </source>
</evidence>
<proteinExistence type="predicted"/>
<dbReference type="GO" id="GO:0097367">
    <property type="term" value="F:carbohydrate derivative binding"/>
    <property type="evidence" value="ECO:0007669"/>
    <property type="project" value="InterPro"/>
</dbReference>
<dbReference type="EMBL" id="WPCU01000004">
    <property type="protein sequence ID" value="MVA75357.1"/>
    <property type="molecule type" value="Genomic_DNA"/>
</dbReference>
<keyword evidence="3" id="KW-1185">Reference proteome</keyword>
<dbReference type="InterPro" id="IPR001347">
    <property type="entry name" value="SIS_dom"/>
</dbReference>
<comment type="caution">
    <text evidence="2">The sequence shown here is derived from an EMBL/GenBank/DDBJ whole genome shotgun (WGS) entry which is preliminary data.</text>
</comment>
<dbReference type="Proteomes" id="UP000435304">
    <property type="component" value="Unassembled WGS sequence"/>
</dbReference>
<gene>
    <name evidence="2" type="ORF">GC722_04835</name>
</gene>
<dbReference type="GO" id="GO:1901135">
    <property type="term" value="P:carbohydrate derivative metabolic process"/>
    <property type="evidence" value="ECO:0007669"/>
    <property type="project" value="InterPro"/>
</dbReference>
<dbReference type="RefSeq" id="WP_197429798.1">
    <property type="nucleotide sequence ID" value="NZ_WPCU01000004.1"/>
</dbReference>
<feature type="domain" description="SIS" evidence="1">
    <location>
        <begin position="46"/>
        <end position="154"/>
    </location>
</feature>
<dbReference type="Gene3D" id="3.40.50.10490">
    <property type="entry name" value="Glucose-6-phosphate isomerase like protein, domain 1"/>
    <property type="match status" value="1"/>
</dbReference>
<dbReference type="InterPro" id="IPR046348">
    <property type="entry name" value="SIS_dom_sf"/>
</dbReference>